<dbReference type="Gene3D" id="3.30.2310.20">
    <property type="entry name" value="RelE-like"/>
    <property type="match status" value="1"/>
</dbReference>
<protein>
    <submittedName>
        <fullName evidence="1">Plasmid maintemance system, killer protein</fullName>
    </submittedName>
</protein>
<name>A5CUZ4_CLAM3</name>
<accession>A5CUZ4</accession>
<organism evidence="1 2">
    <name type="scientific">Clavibacter michiganensis subsp. michiganensis (strain NCPPB 382)</name>
    <dbReference type="NCBI Taxonomy" id="443906"/>
    <lineage>
        <taxon>Bacteria</taxon>
        <taxon>Bacillati</taxon>
        <taxon>Actinomycetota</taxon>
        <taxon>Actinomycetes</taxon>
        <taxon>Micrococcales</taxon>
        <taxon>Microbacteriaceae</taxon>
        <taxon>Clavibacter</taxon>
    </lineage>
</organism>
<gene>
    <name evidence="1" type="ordered locus">CMM_2847</name>
</gene>
<dbReference type="EMBL" id="AM711867">
    <property type="protein sequence ID" value="CAN02932.1"/>
    <property type="molecule type" value="Genomic_DNA"/>
</dbReference>
<proteinExistence type="predicted"/>
<dbReference type="OrthoDB" id="3478674at2"/>
<dbReference type="InterPro" id="IPR035093">
    <property type="entry name" value="RelE/ParE_toxin_dom_sf"/>
</dbReference>
<dbReference type="Proteomes" id="UP000001564">
    <property type="component" value="Chromosome"/>
</dbReference>
<dbReference type="eggNOG" id="COG3549">
    <property type="taxonomic scope" value="Bacteria"/>
</dbReference>
<reference evidence="1 2" key="1">
    <citation type="journal article" date="2008" name="J. Bacteriol.">
        <title>The genome sequence of the tomato-pathogenic actinomycete Clavibacter michiganensis subsp. michiganensis NCPPB382 reveals a large island involved in pathogenicity.</title>
        <authorList>
            <person name="Gartemann K.H."/>
            <person name="Abt B."/>
            <person name="Bekel T."/>
            <person name="Burger A."/>
            <person name="Engemann J."/>
            <person name="Flugel M."/>
            <person name="Gaigalat L."/>
            <person name="Goesmann A."/>
            <person name="Grafen I."/>
            <person name="Kalinowski J."/>
            <person name="Kaup O."/>
            <person name="Kirchner O."/>
            <person name="Krause L."/>
            <person name="Linke B."/>
            <person name="McHardy A."/>
            <person name="Meyer F."/>
            <person name="Pohle S."/>
            <person name="Ruckert C."/>
            <person name="Schneiker S."/>
            <person name="Zellermann E.M."/>
            <person name="Puhler A."/>
            <person name="Eichenlaub R."/>
            <person name="Kaiser O."/>
            <person name="Bartels D."/>
        </authorList>
    </citation>
    <scope>NUCLEOTIDE SEQUENCE [LARGE SCALE GENOMIC DNA]</scope>
    <source>
        <strain evidence="1 2">NCPPB 382</strain>
    </source>
</reference>
<dbReference type="HOGENOM" id="CLU_164011_0_0_11"/>
<evidence type="ECO:0000313" key="2">
    <source>
        <dbReference type="Proteomes" id="UP000001564"/>
    </source>
</evidence>
<dbReference type="RefSeq" id="WP_012039535.1">
    <property type="nucleotide sequence ID" value="NC_009480.1"/>
</dbReference>
<evidence type="ECO:0000313" key="1">
    <source>
        <dbReference type="EMBL" id="CAN02932.1"/>
    </source>
</evidence>
<keyword evidence="2" id="KW-1185">Reference proteome</keyword>
<sequence>MKVTFGSTRLEKLLTDPVTRQRRLGAERGKKVLLRLTQMKVATDLGELSRLPQARCHQLGLDRDEQFSVDLDGPYRLILEVVDAPVPRLDDGGIDINAVKEVRIVEITDTH</sequence>
<dbReference type="KEGG" id="cmi:CMM_2847"/>
<dbReference type="AlphaFoldDB" id="A5CUZ4"/>